<organism evidence="3 4">
    <name type="scientific">Actinospica durhamensis</name>
    <dbReference type="NCBI Taxonomy" id="1508375"/>
    <lineage>
        <taxon>Bacteria</taxon>
        <taxon>Bacillati</taxon>
        <taxon>Actinomycetota</taxon>
        <taxon>Actinomycetes</taxon>
        <taxon>Catenulisporales</taxon>
        <taxon>Actinospicaceae</taxon>
        <taxon>Actinospica</taxon>
    </lineage>
</organism>
<evidence type="ECO:0000313" key="3">
    <source>
        <dbReference type="EMBL" id="MBR7839557.1"/>
    </source>
</evidence>
<dbReference type="PANTHER" id="PTHR35176">
    <property type="entry name" value="HEME OXYGENASE HI_0854-RELATED"/>
    <property type="match status" value="1"/>
</dbReference>
<dbReference type="GO" id="GO:0070967">
    <property type="term" value="F:coenzyme F420 binding"/>
    <property type="evidence" value="ECO:0007669"/>
    <property type="project" value="TreeGrafter"/>
</dbReference>
<name>A0A941EZM0_9ACTN</name>
<dbReference type="SUPFAM" id="SSF50475">
    <property type="entry name" value="FMN-binding split barrel"/>
    <property type="match status" value="1"/>
</dbReference>
<dbReference type="InterPro" id="IPR011576">
    <property type="entry name" value="Pyridox_Oxase_N"/>
</dbReference>
<accession>A0A941EZM0</accession>
<gene>
    <name evidence="3" type="ORF">KDL01_40255</name>
</gene>
<reference evidence="3" key="1">
    <citation type="submission" date="2021-04" db="EMBL/GenBank/DDBJ databases">
        <title>Genome based classification of Actinospica acidithermotolerans sp. nov., an actinobacterium isolated from an Indonesian hot spring.</title>
        <authorList>
            <person name="Kusuma A.B."/>
            <person name="Putra K.E."/>
            <person name="Nafisah S."/>
            <person name="Loh J."/>
            <person name="Nouioui I."/>
            <person name="Goodfellow M."/>
        </authorList>
    </citation>
    <scope>NUCLEOTIDE SEQUENCE</scope>
    <source>
        <strain evidence="3">CSCA 57</strain>
    </source>
</reference>
<evidence type="ECO:0000313" key="4">
    <source>
        <dbReference type="Proteomes" id="UP000675781"/>
    </source>
</evidence>
<protein>
    <submittedName>
        <fullName evidence="3">TIGR03668 family PPOX class F420-dependent oxidoreductase</fullName>
    </submittedName>
</protein>
<evidence type="ECO:0000256" key="1">
    <source>
        <dbReference type="ARBA" id="ARBA00023002"/>
    </source>
</evidence>
<proteinExistence type="predicted"/>
<dbReference type="PANTHER" id="PTHR35176:SF2">
    <property type="entry name" value="F420H(2)-DEPENDENT REDUCTASE RV1155"/>
    <property type="match status" value="1"/>
</dbReference>
<dbReference type="Proteomes" id="UP000675781">
    <property type="component" value="Unassembled WGS sequence"/>
</dbReference>
<keyword evidence="1" id="KW-0560">Oxidoreductase</keyword>
<feature type="domain" description="Pyridoxamine 5'-phosphate oxidase N-terminal" evidence="2">
    <location>
        <begin position="5"/>
        <end position="138"/>
    </location>
</feature>
<dbReference type="InterPro" id="IPR012349">
    <property type="entry name" value="Split_barrel_FMN-bd"/>
</dbReference>
<sequence>MNLPEPAARALFTAAPSAVLATVGPDAVPHLVPITFAAAPDADRLYFAVDAKPKRSMRLKRLENIRLHSAVCLLADHYDSDWQQLWWVRADGVARILAEDVDALATPLSLLTARYPQYAQQPPQGPVVEIEVTRWTGWAFSPDALATL</sequence>
<dbReference type="InterPro" id="IPR052019">
    <property type="entry name" value="F420H2_bilvrd_red/Heme_oxyg"/>
</dbReference>
<keyword evidence="4" id="KW-1185">Reference proteome</keyword>
<dbReference type="NCBIfam" id="TIGR03668">
    <property type="entry name" value="Rv0121_F420"/>
    <property type="match status" value="1"/>
</dbReference>
<comment type="caution">
    <text evidence="3">The sequence shown here is derived from an EMBL/GenBank/DDBJ whole genome shotgun (WGS) entry which is preliminary data.</text>
</comment>
<dbReference type="GO" id="GO:0016627">
    <property type="term" value="F:oxidoreductase activity, acting on the CH-CH group of donors"/>
    <property type="evidence" value="ECO:0007669"/>
    <property type="project" value="TreeGrafter"/>
</dbReference>
<evidence type="ECO:0000259" key="2">
    <source>
        <dbReference type="Pfam" id="PF01243"/>
    </source>
</evidence>
<dbReference type="InterPro" id="IPR019967">
    <property type="entry name" value="F420-dep_enz_PPOX_Rv0121"/>
</dbReference>
<dbReference type="Pfam" id="PF01243">
    <property type="entry name" value="PNPOx_N"/>
    <property type="match status" value="1"/>
</dbReference>
<dbReference type="Gene3D" id="2.30.110.10">
    <property type="entry name" value="Electron Transport, Fmn-binding Protein, Chain A"/>
    <property type="match status" value="1"/>
</dbReference>
<dbReference type="EMBL" id="JAGSOG010000487">
    <property type="protein sequence ID" value="MBR7839557.1"/>
    <property type="molecule type" value="Genomic_DNA"/>
</dbReference>
<dbReference type="AlphaFoldDB" id="A0A941EZM0"/>
<dbReference type="GO" id="GO:0005829">
    <property type="term" value="C:cytosol"/>
    <property type="evidence" value="ECO:0007669"/>
    <property type="project" value="TreeGrafter"/>
</dbReference>
<dbReference type="RefSeq" id="WP_212533985.1">
    <property type="nucleotide sequence ID" value="NZ_JAGSOG010000487.1"/>
</dbReference>